<name>K9D4L6_SPHYA</name>
<dbReference type="EMBL" id="AGZU01000013">
    <property type="protein sequence ID" value="EKU73867.1"/>
    <property type="molecule type" value="Genomic_DNA"/>
</dbReference>
<dbReference type="Proteomes" id="UP000009887">
    <property type="component" value="Unassembled WGS sequence"/>
</dbReference>
<keyword evidence="2" id="KW-1185">Reference proteome</keyword>
<protein>
    <submittedName>
        <fullName evidence="1">Uncharacterized protein</fullName>
    </submittedName>
</protein>
<comment type="caution">
    <text evidence="1">The sequence shown here is derived from an EMBL/GenBank/DDBJ whole genome shotgun (WGS) entry which is preliminary data.</text>
</comment>
<reference evidence="1 2" key="1">
    <citation type="submission" date="2012-09" db="EMBL/GenBank/DDBJ databases">
        <title>The Genome Sequence of Sphingobium yanoikuyae ATCC 51230.</title>
        <authorList>
            <consortium name="The Broad Institute Genome Sequencing Platform"/>
            <person name="Earl A."/>
            <person name="Ward D."/>
            <person name="Feldgarden M."/>
            <person name="Gevers D."/>
            <person name="Huys G."/>
            <person name="Walker B."/>
            <person name="Young S.K."/>
            <person name="Zeng Q."/>
            <person name="Gargeya S."/>
            <person name="Fitzgerald M."/>
            <person name="Haas B."/>
            <person name="Abouelleil A."/>
            <person name="Alvarado L."/>
            <person name="Arachchi H.M."/>
            <person name="Berlin A.M."/>
            <person name="Chapman S.B."/>
            <person name="Goldberg J."/>
            <person name="Griggs A."/>
            <person name="Gujja S."/>
            <person name="Hansen M."/>
            <person name="Howarth C."/>
            <person name="Imamovic A."/>
            <person name="Larimer J."/>
            <person name="McCowen C."/>
            <person name="Montmayeur A."/>
            <person name="Murphy C."/>
            <person name="Neiman D."/>
            <person name="Pearson M."/>
            <person name="Priest M."/>
            <person name="Roberts A."/>
            <person name="Saif S."/>
            <person name="Shea T."/>
            <person name="Sisk P."/>
            <person name="Sykes S."/>
            <person name="Wortman J."/>
            <person name="Nusbaum C."/>
            <person name="Birren B."/>
        </authorList>
    </citation>
    <scope>NUCLEOTIDE SEQUENCE [LARGE SCALE GENOMIC DNA]</scope>
    <source>
        <strain evidence="1 2">ATCC 51230</strain>
    </source>
</reference>
<organism evidence="1 2">
    <name type="scientific">Sphingobium yanoikuyae ATCC 51230</name>
    <dbReference type="NCBI Taxonomy" id="883163"/>
    <lineage>
        <taxon>Bacteria</taxon>
        <taxon>Pseudomonadati</taxon>
        <taxon>Pseudomonadota</taxon>
        <taxon>Alphaproteobacteria</taxon>
        <taxon>Sphingomonadales</taxon>
        <taxon>Sphingomonadaceae</taxon>
        <taxon>Sphingobium</taxon>
    </lineage>
</organism>
<proteinExistence type="predicted"/>
<gene>
    <name evidence="1" type="ORF">HMPREF9718_03535</name>
</gene>
<accession>K9D4L6</accession>
<evidence type="ECO:0000313" key="2">
    <source>
        <dbReference type="Proteomes" id="UP000009887"/>
    </source>
</evidence>
<dbReference type="HOGENOM" id="CLU_2720318_0_0_5"/>
<sequence length="72" mass="8324">MILRGRSRMWRLIEPIKGIGAQQAPSDNIDVRYDIALPKIIDLQRLKAFKDQIEICAIHLLQVERSATFVHL</sequence>
<dbReference type="AlphaFoldDB" id="K9D4L6"/>
<evidence type="ECO:0000313" key="1">
    <source>
        <dbReference type="EMBL" id="EKU73867.1"/>
    </source>
</evidence>